<dbReference type="SUPFAM" id="SSF48179">
    <property type="entry name" value="6-phosphogluconate dehydrogenase C-terminal domain-like"/>
    <property type="match status" value="1"/>
</dbReference>
<dbReference type="EMBL" id="KM017071">
    <property type="protein sequence ID" value="AJW29592.1"/>
    <property type="molecule type" value="Genomic_DNA"/>
</dbReference>
<protein>
    <submittedName>
        <fullName evidence="1">Uncharacterized protein</fullName>
    </submittedName>
</protein>
<organism evidence="1">
    <name type="scientific">Sphingomonas sp. JE1</name>
    <dbReference type="NCBI Taxonomy" id="1628059"/>
    <lineage>
        <taxon>Bacteria</taxon>
        <taxon>Pseudomonadati</taxon>
        <taxon>Pseudomonadota</taxon>
        <taxon>Alphaproteobacteria</taxon>
        <taxon>Sphingomonadales</taxon>
        <taxon>Sphingomonadaceae</taxon>
        <taxon>Sphingomonas</taxon>
    </lineage>
</organism>
<keyword evidence="1" id="KW-0614">Plasmid</keyword>
<gene>
    <name evidence="1" type="ORF">pJE1_170</name>
</gene>
<sequence length="240" mass="24557">MEEMATLDADGAVLEVVGEGAIATLIASALGGEPRFSMVGLEGAAAAFVCGKSIDEARREIGGPGPDIIWLGPLSPDAGSQLEHIARSHGRGLLILVLAPTMDGGLMAIASGDAHLQQIAEPVMRDIVTRSFYMGIDIQASSVMAALNAMISAGAAAVTADSGLLADRLGIDRKTLFAALNQSTGGSGATAMREMAKDIAQLCPTSPSIDHYLKYANFHETDAPLGLALAHASFVQGAAS</sequence>
<geneLocation type="plasmid" evidence="1">
    <name>pJE1</name>
</geneLocation>
<dbReference type="Gene3D" id="1.10.1040.10">
    <property type="entry name" value="N-(1-d-carboxylethyl)-l-norvaline Dehydrogenase, domain 2"/>
    <property type="match status" value="1"/>
</dbReference>
<accession>A0A0D4ZZC0</accession>
<reference evidence="1" key="1">
    <citation type="submission" date="2014-06" db="EMBL/GenBank/DDBJ databases">
        <title>Molecular and ecological studies on carbamate pesticide degrading bacteria isolated from agricultural soils.</title>
        <authorList>
            <person name="Kim D.-U."/>
            <person name="Ka J.-O."/>
        </authorList>
    </citation>
    <scope>NUCLEOTIDE SEQUENCE</scope>
    <source>
        <strain evidence="1">JE1</strain>
        <plasmid evidence="1">pJE1</plasmid>
    </source>
</reference>
<dbReference type="InterPro" id="IPR013328">
    <property type="entry name" value="6PGD_dom2"/>
</dbReference>
<evidence type="ECO:0000313" key="1">
    <source>
        <dbReference type="EMBL" id="AJW29592.1"/>
    </source>
</evidence>
<dbReference type="InterPro" id="IPR008927">
    <property type="entry name" value="6-PGluconate_DH-like_C_sf"/>
</dbReference>
<proteinExistence type="predicted"/>
<name>A0A0D4ZZC0_9SPHN</name>
<dbReference type="AlphaFoldDB" id="A0A0D4ZZC0"/>